<dbReference type="SMART" id="SM00220">
    <property type="entry name" value="S_TKc"/>
    <property type="match status" value="1"/>
</dbReference>
<dbReference type="PROSITE" id="PS50011">
    <property type="entry name" value="PROTEIN_KINASE_DOM"/>
    <property type="match status" value="1"/>
</dbReference>
<evidence type="ECO:0000256" key="9">
    <source>
        <dbReference type="PROSITE-ProRule" id="PRU01207"/>
    </source>
</evidence>
<feature type="domain" description="AGC-kinase C-terminal" evidence="14">
    <location>
        <begin position="1012"/>
        <end position="1078"/>
    </location>
</feature>
<comment type="catalytic activity">
    <reaction evidence="8">
        <text>L-seryl-[protein] + ATP = O-phospho-L-seryl-[protein] + ADP + H(+)</text>
        <dbReference type="Rhea" id="RHEA:17989"/>
        <dbReference type="Rhea" id="RHEA-COMP:9863"/>
        <dbReference type="Rhea" id="RHEA-COMP:11604"/>
        <dbReference type="ChEBI" id="CHEBI:15378"/>
        <dbReference type="ChEBI" id="CHEBI:29999"/>
        <dbReference type="ChEBI" id="CHEBI:30616"/>
        <dbReference type="ChEBI" id="CHEBI:83421"/>
        <dbReference type="ChEBI" id="CHEBI:456216"/>
        <dbReference type="EC" id="2.7.11.13"/>
    </reaction>
</comment>
<dbReference type="InterPro" id="IPR036274">
    <property type="entry name" value="HR1_rpt_sf"/>
</dbReference>
<dbReference type="Pfam" id="PF02185">
    <property type="entry name" value="HR1"/>
    <property type="match status" value="2"/>
</dbReference>
<dbReference type="FunFam" id="1.10.510.10:FF:000038">
    <property type="entry name" value="serine/threonine-protein kinase N2 isoform X1"/>
    <property type="match status" value="1"/>
</dbReference>
<feature type="binding site" evidence="10">
    <location>
        <position position="779"/>
    </location>
    <ligand>
        <name>ATP</name>
        <dbReference type="ChEBI" id="CHEBI:30616"/>
    </ligand>
</feature>
<dbReference type="InterPro" id="IPR008271">
    <property type="entry name" value="Ser/Thr_kinase_AS"/>
</dbReference>
<evidence type="ECO:0000256" key="3">
    <source>
        <dbReference type="ARBA" id="ARBA00022679"/>
    </source>
</evidence>
<dbReference type="Gene3D" id="1.10.287.160">
    <property type="entry name" value="HR1 repeat"/>
    <property type="match status" value="3"/>
</dbReference>
<dbReference type="CDD" id="cd11623">
    <property type="entry name" value="HR1_PKN_2"/>
    <property type="match status" value="1"/>
</dbReference>
<evidence type="ECO:0000256" key="11">
    <source>
        <dbReference type="SAM" id="Coils"/>
    </source>
</evidence>
<dbReference type="WBParaSite" id="sdigi.contig41.g2668.t1">
    <property type="protein sequence ID" value="sdigi.contig41.g2668.t1"/>
    <property type="gene ID" value="sdigi.contig41.g2668"/>
</dbReference>
<dbReference type="SUPFAM" id="SSF56112">
    <property type="entry name" value="Protein kinase-like (PK-like)"/>
    <property type="match status" value="1"/>
</dbReference>
<keyword evidence="9 11" id="KW-0175">Coiled coil</keyword>
<dbReference type="PROSITE" id="PS00107">
    <property type="entry name" value="PROTEIN_KINASE_ATP"/>
    <property type="match status" value="1"/>
</dbReference>
<keyword evidence="1" id="KW-0723">Serine/threonine-protein kinase</keyword>
<evidence type="ECO:0000256" key="5">
    <source>
        <dbReference type="ARBA" id="ARBA00022777"/>
    </source>
</evidence>
<evidence type="ECO:0000259" key="14">
    <source>
        <dbReference type="PROSITE" id="PS51285"/>
    </source>
</evidence>
<evidence type="ECO:0000256" key="1">
    <source>
        <dbReference type="ARBA" id="ARBA00022527"/>
    </source>
</evidence>
<feature type="coiled-coil region" evidence="11">
    <location>
        <begin position="83"/>
        <end position="110"/>
    </location>
</feature>
<dbReference type="SUPFAM" id="SSF46585">
    <property type="entry name" value="HR1 repeat"/>
    <property type="match status" value="2"/>
</dbReference>
<dbReference type="Proteomes" id="UP000887581">
    <property type="component" value="Unplaced"/>
</dbReference>
<dbReference type="PROSITE" id="PS00108">
    <property type="entry name" value="PROTEIN_KINASE_ST"/>
    <property type="match status" value="1"/>
</dbReference>
<dbReference type="GO" id="GO:0004697">
    <property type="term" value="F:diacylglycerol-dependent serine/threonine kinase activity"/>
    <property type="evidence" value="ECO:0007669"/>
    <property type="project" value="UniProtKB-EC"/>
</dbReference>
<keyword evidence="5" id="KW-0418">Kinase</keyword>
<feature type="region of interest" description="Disordered" evidence="12">
    <location>
        <begin position="123"/>
        <end position="157"/>
    </location>
</feature>
<proteinExistence type="predicted"/>
<dbReference type="CDD" id="cd05589">
    <property type="entry name" value="STKc_PKN"/>
    <property type="match status" value="1"/>
</dbReference>
<dbReference type="InterPro" id="IPR017441">
    <property type="entry name" value="Protein_kinase_ATP_BS"/>
</dbReference>
<evidence type="ECO:0000256" key="4">
    <source>
        <dbReference type="ARBA" id="ARBA00022741"/>
    </source>
</evidence>
<name>A0A915PTS5_9BILA</name>
<keyword evidence="2" id="KW-0597">Phosphoprotein</keyword>
<protein>
    <submittedName>
        <fullName evidence="17">Protein kinase C</fullName>
    </submittedName>
</protein>
<organism evidence="16 17">
    <name type="scientific">Setaria digitata</name>
    <dbReference type="NCBI Taxonomy" id="48799"/>
    <lineage>
        <taxon>Eukaryota</taxon>
        <taxon>Metazoa</taxon>
        <taxon>Ecdysozoa</taxon>
        <taxon>Nematoda</taxon>
        <taxon>Chromadorea</taxon>
        <taxon>Rhabditida</taxon>
        <taxon>Spirurina</taxon>
        <taxon>Spiruromorpha</taxon>
        <taxon>Filarioidea</taxon>
        <taxon>Setariidae</taxon>
        <taxon>Setaria</taxon>
    </lineage>
</organism>
<keyword evidence="3" id="KW-0808">Transferase</keyword>
<evidence type="ECO:0000256" key="7">
    <source>
        <dbReference type="ARBA" id="ARBA00047272"/>
    </source>
</evidence>
<comment type="catalytic activity">
    <reaction evidence="7">
        <text>L-threonyl-[protein] + ATP = O-phospho-L-threonyl-[protein] + ADP + H(+)</text>
        <dbReference type="Rhea" id="RHEA:46608"/>
        <dbReference type="Rhea" id="RHEA-COMP:11060"/>
        <dbReference type="Rhea" id="RHEA-COMP:11605"/>
        <dbReference type="ChEBI" id="CHEBI:15378"/>
        <dbReference type="ChEBI" id="CHEBI:30013"/>
        <dbReference type="ChEBI" id="CHEBI:30616"/>
        <dbReference type="ChEBI" id="CHEBI:61977"/>
        <dbReference type="ChEBI" id="CHEBI:456216"/>
        <dbReference type="EC" id="2.7.11.13"/>
    </reaction>
</comment>
<dbReference type="InterPro" id="IPR011072">
    <property type="entry name" value="HR1_rho-bd"/>
</dbReference>
<dbReference type="InterPro" id="IPR011009">
    <property type="entry name" value="Kinase-like_dom_sf"/>
</dbReference>
<dbReference type="GO" id="GO:0005524">
    <property type="term" value="F:ATP binding"/>
    <property type="evidence" value="ECO:0007669"/>
    <property type="project" value="UniProtKB-UniRule"/>
</dbReference>
<feature type="compositionally biased region" description="Pro residues" evidence="12">
    <location>
        <begin position="718"/>
        <end position="730"/>
    </location>
</feature>
<feature type="domain" description="REM-1" evidence="15">
    <location>
        <begin position="230"/>
        <end position="309"/>
    </location>
</feature>
<evidence type="ECO:0000256" key="6">
    <source>
        <dbReference type="ARBA" id="ARBA00022840"/>
    </source>
</evidence>
<keyword evidence="4 10" id="KW-0547">Nucleotide-binding</keyword>
<accession>A0A915PTS5</accession>
<dbReference type="InterPro" id="IPR017892">
    <property type="entry name" value="Pkinase_C"/>
</dbReference>
<feature type="domain" description="Protein kinase" evidence="13">
    <location>
        <begin position="750"/>
        <end position="1009"/>
    </location>
</feature>
<evidence type="ECO:0000313" key="16">
    <source>
        <dbReference type="Proteomes" id="UP000887581"/>
    </source>
</evidence>
<dbReference type="SMART" id="SM00742">
    <property type="entry name" value="Hr1"/>
    <property type="match status" value="2"/>
</dbReference>
<dbReference type="FunFam" id="3.30.200.20:FF:000058">
    <property type="entry name" value="Putative serine/threonine-protein kinase N2"/>
    <property type="match status" value="1"/>
</dbReference>
<dbReference type="InterPro" id="IPR000719">
    <property type="entry name" value="Prot_kinase_dom"/>
</dbReference>
<evidence type="ECO:0000256" key="8">
    <source>
        <dbReference type="ARBA" id="ARBA00047470"/>
    </source>
</evidence>
<evidence type="ECO:0000259" key="13">
    <source>
        <dbReference type="PROSITE" id="PS50011"/>
    </source>
</evidence>
<evidence type="ECO:0000256" key="12">
    <source>
        <dbReference type="SAM" id="MobiDB-lite"/>
    </source>
</evidence>
<dbReference type="Pfam" id="PF00433">
    <property type="entry name" value="Pkinase_C"/>
    <property type="match status" value="1"/>
</dbReference>
<dbReference type="InterPro" id="IPR000961">
    <property type="entry name" value="AGC-kinase_C"/>
</dbReference>
<feature type="region of interest" description="Disordered" evidence="12">
    <location>
        <begin position="1"/>
        <end position="30"/>
    </location>
</feature>
<keyword evidence="16" id="KW-1185">Reference proteome</keyword>
<dbReference type="Gene3D" id="1.10.510.10">
    <property type="entry name" value="Transferase(Phosphotransferase) domain 1"/>
    <property type="match status" value="1"/>
</dbReference>
<dbReference type="AlphaFoldDB" id="A0A915PTS5"/>
<dbReference type="PANTHER" id="PTHR24351">
    <property type="entry name" value="RIBOSOMAL PROTEIN S6 KINASE"/>
    <property type="match status" value="1"/>
</dbReference>
<feature type="compositionally biased region" description="Polar residues" evidence="12">
    <location>
        <begin position="708"/>
        <end position="717"/>
    </location>
</feature>
<dbReference type="PROSITE" id="PS51285">
    <property type="entry name" value="AGC_KINASE_CTER"/>
    <property type="match status" value="1"/>
</dbReference>
<evidence type="ECO:0000256" key="10">
    <source>
        <dbReference type="PROSITE-ProRule" id="PRU10141"/>
    </source>
</evidence>
<evidence type="ECO:0000256" key="2">
    <source>
        <dbReference type="ARBA" id="ARBA00022553"/>
    </source>
</evidence>
<keyword evidence="6 10" id="KW-0067">ATP-binding</keyword>
<dbReference type="PROSITE" id="PS51860">
    <property type="entry name" value="REM_1"/>
    <property type="match status" value="1"/>
</dbReference>
<reference evidence="17" key="1">
    <citation type="submission" date="2022-11" db="UniProtKB">
        <authorList>
            <consortium name="WormBaseParasite"/>
        </authorList>
    </citation>
    <scope>IDENTIFICATION</scope>
</reference>
<dbReference type="GO" id="GO:0007165">
    <property type="term" value="P:signal transduction"/>
    <property type="evidence" value="ECO:0007669"/>
    <property type="project" value="InterPro"/>
</dbReference>
<dbReference type="Pfam" id="PF00069">
    <property type="entry name" value="Pkinase"/>
    <property type="match status" value="1"/>
</dbReference>
<dbReference type="Gene3D" id="3.30.200.20">
    <property type="entry name" value="Phosphorylase Kinase, domain 1"/>
    <property type="match status" value="1"/>
</dbReference>
<dbReference type="SMART" id="SM00133">
    <property type="entry name" value="S_TK_X"/>
    <property type="match status" value="1"/>
</dbReference>
<feature type="region of interest" description="Disordered" evidence="12">
    <location>
        <begin position="651"/>
        <end position="740"/>
    </location>
</feature>
<feature type="region of interest" description="Disordered" evidence="12">
    <location>
        <begin position="332"/>
        <end position="357"/>
    </location>
</feature>
<sequence length="1078" mass="121180">MADVAHPDPISWQHRVDSTEGDPCSSNDTSVPEELALLADKYTFSFGEQKSLQKDVIELKKKIRISCNKQMRIKQGYVQMQKVTKERKQSDFLKKEIRDLSDQISDMKDDLQTLDMYDSGAFDDGDDINGLPNSPSEDALTADGSSDGAGLEISSDSAETVTNSRLASLQKELDKEMKVKDGLERFLIIGQTNRKLQEESKSMLFDSKAKIALLRMQIEKMQRQEQVDAGLSGKTIPTKTEMIVDDLLFRLRKEAAIAEGARNMIRILSSQRKSDGKSLSQAFDNQMQSEEKLDLIRLALAKYSARLPNESPKKNEIRDAILESERLPLTSYHLRREEPFTPPKSAPGSPSQDDSKSVSLPRLALSLKRLCALPSLAVSGRLEVRLIGCQNLMVDIPRRLPRPEVSSVLAIGGDGLSGFTQKTRSTRGIGPRTTRTRSSSVWCSSSASATDAFTSTKLSQNDEVTATLLLDSREVASTDARPVSQQAWDQHFSIDLDRSKELEIEIRYRDWRSVCAFTVVKLGDIVEPSERAGMVLSLEPQGDLFAEFKYLNPVVSRKPKLERQKRLFKVKERKEIASAKKQLGVAAWSRLMKQFGGSQSNEITESVLSPTYSGLYTAAASTIAPLPPVSKISHTLPSRLSADRPLISPLSSSGLLTQENTHIRPTVPPPPSSVRFGDLSEISKSKHNQRSHEQSKMPPAIPSRSHPKTQASASQIESPPPLPASKPPPLTYRKTSKVTTPPSNVSIEKFNLISVLGRGHFGKVILAQYKGNGEYYALKVLKKGDVLGRDEVESLMVEKRIFEIATFRRHPFLVNLFACIQSKEHVFFVMEYSMGGDLMRHIHDDIFTEERSCFYAACVLLGLEFLHANNIIYRDLKLDNLLLDREGYVKLADFGLCKEGMGPNDRTSTFCGTPEFLAPEVLTESSYTRAIDWWGLGVLIFEMLVGEPPFSGEDEEEIFDSIVNDDVRYPRFLSIESISIMRRLMRKNPEKRLGSGQNDAVDVKQQRFFKHVNWDWDKLLKKEIRPKFVPQIKNPEDVSNFDEEFTKETPRFSSAKDKRPITDADQMLFKDFDFSLID</sequence>
<evidence type="ECO:0000313" key="17">
    <source>
        <dbReference type="WBParaSite" id="sdigi.contig41.g2668.t1"/>
    </source>
</evidence>
<evidence type="ECO:0000259" key="15">
    <source>
        <dbReference type="PROSITE" id="PS51860"/>
    </source>
</evidence>